<keyword evidence="6" id="KW-0175">Coiled coil</keyword>
<dbReference type="Gene3D" id="6.10.140.250">
    <property type="match status" value="1"/>
</dbReference>
<dbReference type="GO" id="GO:0019901">
    <property type="term" value="F:protein kinase binding"/>
    <property type="evidence" value="ECO:0007669"/>
    <property type="project" value="InterPro"/>
</dbReference>
<dbReference type="InterPro" id="IPR004918">
    <property type="entry name" value="Cdc37"/>
</dbReference>
<dbReference type="Proteomes" id="UP000001568">
    <property type="component" value="Chromosome 2"/>
</dbReference>
<feature type="domain" description="Cdc37 Hsp90 binding" evidence="9">
    <location>
        <begin position="138"/>
        <end position="298"/>
    </location>
</feature>
<dbReference type="GO" id="GO:0050821">
    <property type="term" value="P:protein stabilization"/>
    <property type="evidence" value="ECO:0007669"/>
    <property type="project" value="TreeGrafter"/>
</dbReference>
<dbReference type="Pfam" id="PF03234">
    <property type="entry name" value="CDC37_N"/>
    <property type="match status" value="1"/>
</dbReference>
<dbReference type="InterPro" id="IPR038189">
    <property type="entry name" value="Cdc37_Hsp90-bd_sf"/>
</dbReference>
<dbReference type="Pfam" id="PF08564">
    <property type="entry name" value="CDC37_C"/>
    <property type="match status" value="1"/>
</dbReference>
<evidence type="ECO:0000256" key="2">
    <source>
        <dbReference type="ARBA" id="ARBA00006222"/>
    </source>
</evidence>
<reference evidence="11 12" key="1">
    <citation type="journal article" date="2007" name="Proc. Natl. Acad. Sci. U.S.A.">
        <title>The tiny eukaryote Ostreococcus provides genomic insights into the paradox of plankton speciation.</title>
        <authorList>
            <person name="Palenik B."/>
            <person name="Grimwood J."/>
            <person name="Aerts A."/>
            <person name="Rouze P."/>
            <person name="Salamov A."/>
            <person name="Putnam N."/>
            <person name="Dupont C."/>
            <person name="Jorgensen R."/>
            <person name="Derelle E."/>
            <person name="Rombauts S."/>
            <person name="Zhou K."/>
            <person name="Otillar R."/>
            <person name="Merchant S.S."/>
            <person name="Podell S."/>
            <person name="Gaasterland T."/>
            <person name="Napoli C."/>
            <person name="Gendler K."/>
            <person name="Manuell A."/>
            <person name="Tai V."/>
            <person name="Vallon O."/>
            <person name="Piganeau G."/>
            <person name="Jancek S."/>
            <person name="Heijde M."/>
            <person name="Jabbari K."/>
            <person name="Bowler C."/>
            <person name="Lohr M."/>
            <person name="Robbens S."/>
            <person name="Werner G."/>
            <person name="Dubchak I."/>
            <person name="Pazour G.J."/>
            <person name="Ren Q."/>
            <person name="Paulsen I."/>
            <person name="Delwiche C."/>
            <person name="Schmutz J."/>
            <person name="Rokhsar D."/>
            <person name="Van de Peer Y."/>
            <person name="Moreau H."/>
            <person name="Grigoriev I.V."/>
        </authorList>
    </citation>
    <scope>NUCLEOTIDE SEQUENCE [LARGE SCALE GENOMIC DNA]</scope>
    <source>
        <strain evidence="11 12">CCE9901</strain>
    </source>
</reference>
<dbReference type="InterPro" id="IPR013873">
    <property type="entry name" value="Cdc37_C"/>
</dbReference>
<dbReference type="SMART" id="SM01070">
    <property type="entry name" value="CDC37_M"/>
    <property type="match status" value="1"/>
</dbReference>
<dbReference type="Pfam" id="PF08565">
    <property type="entry name" value="CDC37_M"/>
    <property type="match status" value="1"/>
</dbReference>
<dbReference type="GO" id="GO:0051082">
    <property type="term" value="F:unfolded protein binding"/>
    <property type="evidence" value="ECO:0007669"/>
    <property type="project" value="TreeGrafter"/>
</dbReference>
<evidence type="ECO:0000256" key="7">
    <source>
        <dbReference type="SAM" id="MobiDB-lite"/>
    </source>
</evidence>
<dbReference type="OMA" id="AEQCIII"/>
<keyword evidence="12" id="KW-1185">Reference proteome</keyword>
<dbReference type="GO" id="GO:0005737">
    <property type="term" value="C:cytoplasm"/>
    <property type="evidence" value="ECO:0007669"/>
    <property type="project" value="UniProtKB-SubCell"/>
</dbReference>
<keyword evidence="4" id="KW-0143">Chaperone</keyword>
<dbReference type="PANTHER" id="PTHR12800">
    <property type="entry name" value="CDC37-RELATED"/>
    <property type="match status" value="1"/>
</dbReference>
<feature type="compositionally biased region" description="Low complexity" evidence="7">
    <location>
        <begin position="291"/>
        <end position="303"/>
    </location>
</feature>
<evidence type="ECO:0000256" key="1">
    <source>
        <dbReference type="ARBA" id="ARBA00004496"/>
    </source>
</evidence>
<dbReference type="AlphaFoldDB" id="A4RT65"/>
<gene>
    <name evidence="11" type="ORF">OSTLU_29976</name>
</gene>
<evidence type="ECO:0000313" key="11">
    <source>
        <dbReference type="EMBL" id="ABO94418.1"/>
    </source>
</evidence>
<accession>A4RT65</accession>
<protein>
    <recommendedName>
        <fullName evidence="5">Hsp90 chaperone protein kinase-targeting subunit</fullName>
    </recommendedName>
</protein>
<organism evidence="11 12">
    <name type="scientific">Ostreococcus lucimarinus (strain CCE9901)</name>
    <dbReference type="NCBI Taxonomy" id="436017"/>
    <lineage>
        <taxon>Eukaryota</taxon>
        <taxon>Viridiplantae</taxon>
        <taxon>Chlorophyta</taxon>
        <taxon>Mamiellophyceae</taxon>
        <taxon>Mamiellales</taxon>
        <taxon>Bathycoccaceae</taxon>
        <taxon>Ostreococcus</taxon>
    </lineage>
</organism>
<feature type="domain" description="Cdc37 N-terminal" evidence="10">
    <location>
        <begin position="5"/>
        <end position="141"/>
    </location>
</feature>
<dbReference type="Gramene" id="ABO94418">
    <property type="protein sequence ID" value="ABO94418"/>
    <property type="gene ID" value="OSTLU_29976"/>
</dbReference>
<dbReference type="OrthoDB" id="440202at2759"/>
<dbReference type="InterPro" id="IPR013855">
    <property type="entry name" value="Cdc37_N_dom"/>
</dbReference>
<feature type="domain" description="Cdc37 C-terminal" evidence="8">
    <location>
        <begin position="309"/>
        <end position="375"/>
    </location>
</feature>
<dbReference type="GO" id="GO:0031072">
    <property type="term" value="F:heat shock protein binding"/>
    <property type="evidence" value="ECO:0007669"/>
    <property type="project" value="TreeGrafter"/>
</dbReference>
<dbReference type="GeneID" id="5000110"/>
<dbReference type="EMBL" id="CP000582">
    <property type="protein sequence ID" value="ABO94418.1"/>
    <property type="molecule type" value="Genomic_DNA"/>
</dbReference>
<keyword evidence="3" id="KW-0963">Cytoplasm</keyword>
<feature type="region of interest" description="Disordered" evidence="7">
    <location>
        <begin position="289"/>
        <end position="309"/>
    </location>
</feature>
<evidence type="ECO:0000259" key="9">
    <source>
        <dbReference type="SMART" id="SM01070"/>
    </source>
</evidence>
<comment type="subcellular location">
    <subcellularLocation>
        <location evidence="1">Cytoplasm</location>
    </subcellularLocation>
</comment>
<evidence type="ECO:0000259" key="10">
    <source>
        <dbReference type="SMART" id="SM01071"/>
    </source>
</evidence>
<dbReference type="HOGENOM" id="CLU_046495_0_0_1"/>
<dbReference type="GO" id="GO:0051087">
    <property type="term" value="F:protein-folding chaperone binding"/>
    <property type="evidence" value="ECO:0007669"/>
    <property type="project" value="TreeGrafter"/>
</dbReference>
<dbReference type="SMART" id="SM01069">
    <property type="entry name" value="CDC37_C"/>
    <property type="match status" value="1"/>
</dbReference>
<dbReference type="GO" id="GO:0006457">
    <property type="term" value="P:protein folding"/>
    <property type="evidence" value="ECO:0007669"/>
    <property type="project" value="TreeGrafter"/>
</dbReference>
<evidence type="ECO:0000256" key="3">
    <source>
        <dbReference type="ARBA" id="ARBA00022490"/>
    </source>
</evidence>
<evidence type="ECO:0000256" key="5">
    <source>
        <dbReference type="ARBA" id="ARBA00031396"/>
    </source>
</evidence>
<proteinExistence type="inferred from homology"/>
<dbReference type="Gene3D" id="1.20.58.610">
    <property type="entry name" value="Cdc37, Hsp90 binding domain"/>
    <property type="match status" value="1"/>
</dbReference>
<dbReference type="InterPro" id="IPR013874">
    <property type="entry name" value="Cdc37_Hsp90-bd"/>
</dbReference>
<sequence>MSTKPFDYSKWDAIELSDDEDSHPGAQFIEAQTLRRIKREAHEHKERERIARVDALKTKKKALKREIKSEEETLVRTVETLTPEADGNGDGDAARRAAETARATIEAKRTELADVERQIEALEHQKKFNAEEMCYVASEKTLVGAACKPEEVARAQTMSYEEYVKTYGEDLDEIASGNASMSYGELGEWFANGKLHLFCEHSTGYLLLKSLYLEMEKKTREARTCARVAFACKSIGEFAEAGKKSERDAAEPFFRRLDTNPDVAREYEKSFDEYFEKLRERAEVKLREEAASASAAEPTSLEEVPLEDRLGPGGLDPVAVYDALPREMREAFDSGSVDALKKFVNSLPMDEARAHMRAMVDSGLWVPTPGEDPGEALR</sequence>
<name>A4RT65_OSTLU</name>
<dbReference type="STRING" id="436017.A4RT65"/>
<dbReference type="SMART" id="SM01071">
    <property type="entry name" value="CDC37_N"/>
    <property type="match status" value="1"/>
</dbReference>
<dbReference type="SUPFAM" id="SSF101391">
    <property type="entry name" value="Hsp90 co-chaperone CDC37"/>
    <property type="match status" value="1"/>
</dbReference>
<dbReference type="eggNOG" id="KOG2260">
    <property type="taxonomic scope" value="Eukaryota"/>
</dbReference>
<evidence type="ECO:0000256" key="4">
    <source>
        <dbReference type="ARBA" id="ARBA00023186"/>
    </source>
</evidence>
<dbReference type="KEGG" id="olu:OSTLU_29976"/>
<evidence type="ECO:0000256" key="6">
    <source>
        <dbReference type="SAM" id="Coils"/>
    </source>
</evidence>
<evidence type="ECO:0000259" key="8">
    <source>
        <dbReference type="SMART" id="SM01069"/>
    </source>
</evidence>
<dbReference type="PANTHER" id="PTHR12800:SF4">
    <property type="entry name" value="HSP90 CO-CHAPERONE CDC37"/>
    <property type="match status" value="1"/>
</dbReference>
<evidence type="ECO:0000313" key="12">
    <source>
        <dbReference type="Proteomes" id="UP000001568"/>
    </source>
</evidence>
<feature type="coiled-coil region" evidence="6">
    <location>
        <begin position="53"/>
        <end position="132"/>
    </location>
</feature>
<dbReference type="RefSeq" id="XP_001416126.1">
    <property type="nucleotide sequence ID" value="XM_001416089.1"/>
</dbReference>
<comment type="similarity">
    <text evidence="2">Belongs to the CDC37 family.</text>
</comment>